<dbReference type="InterPro" id="IPR017441">
    <property type="entry name" value="Protein_kinase_ATP_BS"/>
</dbReference>
<feature type="domain" description="Protein kinase" evidence="7">
    <location>
        <begin position="154"/>
        <end position="396"/>
    </location>
</feature>
<protein>
    <recommendedName>
        <fullName evidence="10">Protein kinase domain-containing protein</fullName>
    </recommendedName>
</protein>
<dbReference type="Gene3D" id="1.10.510.10">
    <property type="entry name" value="Transferase(Phosphotransferase) domain 1"/>
    <property type="match status" value="1"/>
</dbReference>
<dbReference type="GO" id="GO:0044773">
    <property type="term" value="P:mitotic DNA damage checkpoint signaling"/>
    <property type="evidence" value="ECO:0007669"/>
    <property type="project" value="TreeGrafter"/>
</dbReference>
<feature type="domain" description="FHA" evidence="6">
    <location>
        <begin position="1"/>
        <end position="44"/>
    </location>
</feature>
<dbReference type="OMA" id="MGLKDGC"/>
<dbReference type="PROSITE" id="PS50011">
    <property type="entry name" value="PROTEIN_KINASE_DOM"/>
    <property type="match status" value="1"/>
</dbReference>
<comment type="caution">
    <text evidence="8">The sequence shown here is derived from an EMBL/GenBank/DDBJ whole genome shotgun (WGS) entry which is preliminary data.</text>
</comment>
<dbReference type="GO" id="GO:0005634">
    <property type="term" value="C:nucleus"/>
    <property type="evidence" value="ECO:0007669"/>
    <property type="project" value="TreeGrafter"/>
</dbReference>
<dbReference type="CDD" id="cd20265">
    <property type="entry name" value="Complex1_LYR_ETFRF1_LYRM5"/>
    <property type="match status" value="1"/>
</dbReference>
<feature type="region of interest" description="Disordered" evidence="5">
    <location>
        <begin position="474"/>
        <end position="511"/>
    </location>
</feature>
<dbReference type="PROSITE" id="PS00107">
    <property type="entry name" value="PROTEIN_KINASE_ATP"/>
    <property type="match status" value="1"/>
</dbReference>
<dbReference type="GO" id="GO:0090324">
    <property type="term" value="P:negative regulation of oxidative phosphorylation"/>
    <property type="evidence" value="ECO:0007669"/>
    <property type="project" value="InterPro"/>
</dbReference>
<evidence type="ECO:0000259" key="7">
    <source>
        <dbReference type="PROSITE" id="PS50011"/>
    </source>
</evidence>
<gene>
    <name evidence="8" type="ORF">LLEC1_07260</name>
</gene>
<name>A0A179IG97_CORDF</name>
<accession>A0A179IG97</accession>
<evidence type="ECO:0000256" key="5">
    <source>
        <dbReference type="SAM" id="MobiDB-lite"/>
    </source>
</evidence>
<keyword evidence="9" id="KW-1185">Reference proteome</keyword>
<dbReference type="InterPro" id="IPR000719">
    <property type="entry name" value="Prot_kinase_dom"/>
</dbReference>
<dbReference type="InterPro" id="IPR008271">
    <property type="entry name" value="Ser/Thr_kinase_AS"/>
</dbReference>
<evidence type="ECO:0008006" key="10">
    <source>
        <dbReference type="Google" id="ProtNLM"/>
    </source>
</evidence>
<dbReference type="InterPro" id="IPR000253">
    <property type="entry name" value="FHA_dom"/>
</dbReference>
<keyword evidence="3 4" id="KW-0067">ATP-binding</keyword>
<feature type="binding site" evidence="4">
    <location>
        <position position="183"/>
    </location>
    <ligand>
        <name>ATP</name>
        <dbReference type="ChEBI" id="CHEBI:30616"/>
    </ligand>
</feature>
<dbReference type="SUPFAM" id="SSF56112">
    <property type="entry name" value="Protein kinase-like (PK-like)"/>
    <property type="match status" value="1"/>
</dbReference>
<dbReference type="OrthoDB" id="10258445at2759"/>
<feature type="compositionally biased region" description="Pro residues" evidence="5">
    <location>
        <begin position="498"/>
        <end position="508"/>
    </location>
</feature>
<dbReference type="EMBL" id="LUKN01001466">
    <property type="protein sequence ID" value="OAR00902.1"/>
    <property type="molecule type" value="Genomic_DNA"/>
</dbReference>
<evidence type="ECO:0000313" key="8">
    <source>
        <dbReference type="EMBL" id="OAR00902.1"/>
    </source>
</evidence>
<sequence length="585" mass="64934">MGRTGANIDITLPESWRAVSRWQCAFVVTPHGGIEFRDLSSNGSSQAYGGQSGTQKLLLKGNKRTGTRHNLCRIEIRVGQFEAATFDVIWRFPTNKLAAQLQIWKAAVRPKHPTMADTVVLSSPGPGSESPSPDMDMPDVDTKPAGIDISRFVLDKEKRLGTGSFGSVYKATDPHTQVTLAVKCQSPKPAERHYLRREIQILEMLRHDNIVQFHGFKEEGPKVQIFMDLKECSLEGLVEKEATSVDELSKAVFHDVLKGLDYLHSTGIIHRDLKPANILCSFDQRWMFSLADFGISNVQGQARTICGTSDFAAPEIHYRRTQTTAADMWSLFVTLAWVADWKGFRSWEYDGFEGLLAMIVWCAQTEWHNMQNVQGMVAIDHTRRASAAQMLVKVFNGDGLTTKRELVADLQPLEAPSAGDVPDEASFLDAPRAAPPQDAQAEIVPVQKRSSSVTTVDAISTAHLAYDAPSLLPPAPPPSLNHAAISPPPSNSHIQRQPPLPHIPPPNLHPLTPGRTELLHLGREYPLGFGYFRPRLHKAFMAKSSERDEDKIRQGIKQAEYVKKGTSSVLQSFQIISRKALLTQY</sequence>
<reference evidence="8 9" key="1">
    <citation type="submission" date="2016-03" db="EMBL/GenBank/DDBJ databases">
        <title>Fine-scale spatial genetic structure of a fungal parasite of coffee scale insects.</title>
        <authorList>
            <person name="Jackson D."/>
            <person name="Zemenick K.A."/>
            <person name="Malloure B."/>
            <person name="Quandt C.A."/>
            <person name="James T.Y."/>
        </authorList>
    </citation>
    <scope>NUCLEOTIDE SEQUENCE [LARGE SCALE GENOMIC DNA]</scope>
    <source>
        <strain evidence="8 9">UM487</strain>
    </source>
</reference>
<dbReference type="InterPro" id="IPR011009">
    <property type="entry name" value="Kinase-like_dom_sf"/>
</dbReference>
<dbReference type="PANTHER" id="PTHR44167">
    <property type="entry name" value="OVARIAN-SPECIFIC SERINE/THREONINE-PROTEIN KINASE LOK-RELATED"/>
    <property type="match status" value="1"/>
</dbReference>
<evidence type="ECO:0000256" key="2">
    <source>
        <dbReference type="ARBA" id="ARBA00022741"/>
    </source>
</evidence>
<evidence type="ECO:0000256" key="1">
    <source>
        <dbReference type="ARBA" id="ARBA00005575"/>
    </source>
</evidence>
<evidence type="ECO:0000259" key="6">
    <source>
        <dbReference type="PROSITE" id="PS50006"/>
    </source>
</evidence>
<evidence type="ECO:0000256" key="4">
    <source>
        <dbReference type="PROSITE-ProRule" id="PRU10141"/>
    </source>
</evidence>
<dbReference type="PANTHER" id="PTHR44167:SF24">
    <property type="entry name" value="SERINE_THREONINE-PROTEIN KINASE CHK2"/>
    <property type="match status" value="1"/>
</dbReference>
<proteinExistence type="inferred from homology"/>
<dbReference type="GO" id="GO:0004674">
    <property type="term" value="F:protein serine/threonine kinase activity"/>
    <property type="evidence" value="ECO:0007669"/>
    <property type="project" value="TreeGrafter"/>
</dbReference>
<dbReference type="AlphaFoldDB" id="A0A179IG97"/>
<dbReference type="SMART" id="SM00220">
    <property type="entry name" value="S_TKc"/>
    <property type="match status" value="1"/>
</dbReference>
<dbReference type="Proteomes" id="UP000243081">
    <property type="component" value="Unassembled WGS sequence"/>
</dbReference>
<comment type="similarity">
    <text evidence="1">Belongs to the protein kinase superfamily. CAMK Ser/Thr protein kinase family. CHEK2 subfamily.</text>
</comment>
<dbReference type="GO" id="GO:0005524">
    <property type="term" value="F:ATP binding"/>
    <property type="evidence" value="ECO:0007669"/>
    <property type="project" value="UniProtKB-UniRule"/>
</dbReference>
<dbReference type="CDD" id="cd00180">
    <property type="entry name" value="PKc"/>
    <property type="match status" value="1"/>
</dbReference>
<dbReference type="GO" id="GO:0005737">
    <property type="term" value="C:cytoplasm"/>
    <property type="evidence" value="ECO:0007669"/>
    <property type="project" value="TreeGrafter"/>
</dbReference>
<dbReference type="PROSITE" id="PS50006">
    <property type="entry name" value="FHA_DOMAIN"/>
    <property type="match status" value="1"/>
</dbReference>
<evidence type="ECO:0000313" key="9">
    <source>
        <dbReference type="Proteomes" id="UP000243081"/>
    </source>
</evidence>
<dbReference type="PROSITE" id="PS00108">
    <property type="entry name" value="PROTEIN_KINASE_ST"/>
    <property type="match status" value="1"/>
</dbReference>
<keyword evidence="2 4" id="KW-0547">Nucleotide-binding</keyword>
<evidence type="ECO:0000256" key="3">
    <source>
        <dbReference type="ARBA" id="ARBA00022840"/>
    </source>
</evidence>
<organism evidence="8 9">
    <name type="scientific">Cordyceps confragosa</name>
    <name type="common">Lecanicillium lecanii</name>
    <dbReference type="NCBI Taxonomy" id="2714763"/>
    <lineage>
        <taxon>Eukaryota</taxon>
        <taxon>Fungi</taxon>
        <taxon>Dikarya</taxon>
        <taxon>Ascomycota</taxon>
        <taxon>Pezizomycotina</taxon>
        <taxon>Sordariomycetes</taxon>
        <taxon>Hypocreomycetidae</taxon>
        <taxon>Hypocreales</taxon>
        <taxon>Cordycipitaceae</taxon>
        <taxon>Akanthomyces</taxon>
    </lineage>
</organism>
<dbReference type="InterPro" id="IPR045296">
    <property type="entry name" value="Complex1_LYR_ETFRF1_LYRM5"/>
</dbReference>
<dbReference type="Pfam" id="PF00069">
    <property type="entry name" value="Pkinase"/>
    <property type="match status" value="1"/>
</dbReference>